<reference evidence="1 2" key="1">
    <citation type="submission" date="2017-09" db="EMBL/GenBank/DDBJ databases">
        <title>Depth-based differentiation of microbial function through sediment-hosted aquifers and enrichment of novel symbionts in the deep terrestrial subsurface.</title>
        <authorList>
            <person name="Probst A.J."/>
            <person name="Ladd B."/>
            <person name="Jarett J.K."/>
            <person name="Geller-Mcgrath D.E."/>
            <person name="Sieber C.M."/>
            <person name="Emerson J.B."/>
            <person name="Anantharaman K."/>
            <person name="Thomas B.C."/>
            <person name="Malmstrom R."/>
            <person name="Stieglmeier M."/>
            <person name="Klingl A."/>
            <person name="Woyke T."/>
            <person name="Ryan C.M."/>
            <person name="Banfield J.F."/>
        </authorList>
    </citation>
    <scope>NUCLEOTIDE SEQUENCE [LARGE SCALE GENOMIC DNA]</scope>
    <source>
        <strain evidence="1">CG08_land_8_20_14_0_20_40_16</strain>
    </source>
</reference>
<organism evidence="1 2">
    <name type="scientific">Candidatus Kerfeldbacteria bacterium CG08_land_8_20_14_0_20_40_16</name>
    <dbReference type="NCBI Taxonomy" id="2014244"/>
    <lineage>
        <taxon>Bacteria</taxon>
        <taxon>Candidatus Kerfeldiibacteriota</taxon>
    </lineage>
</organism>
<dbReference type="EMBL" id="PEXU01000056">
    <property type="protein sequence ID" value="PIS42156.1"/>
    <property type="molecule type" value="Genomic_DNA"/>
</dbReference>
<protein>
    <submittedName>
        <fullName evidence="1">Uncharacterized protein</fullName>
    </submittedName>
</protein>
<sequence>MQQFHFYKEENPSKGIEIKLSMYQDIKDIFFERKAKKQKTDHVFKVDPFERAPKKIINRIAESGKGMGRDFGSIFKKNNIGNEELNSLVNEEKNRSGNILFLSPFQYNGRDDQTGIFSVTTKGIAYILCDQTSVPNLEIAGLFGAAIKGLIQQKNLNKQQILIINNIEKYSLSLTARSYHEGAFIPFMNINKVICSLNKKLLYIQFGDKYQKYFMFNQDDIAKIHNVLRKYK</sequence>
<name>A0A2H0YUP1_9BACT</name>
<evidence type="ECO:0000313" key="2">
    <source>
        <dbReference type="Proteomes" id="UP000231542"/>
    </source>
</evidence>
<dbReference type="Proteomes" id="UP000231542">
    <property type="component" value="Unassembled WGS sequence"/>
</dbReference>
<comment type="caution">
    <text evidence="1">The sequence shown here is derived from an EMBL/GenBank/DDBJ whole genome shotgun (WGS) entry which is preliminary data.</text>
</comment>
<gene>
    <name evidence="1" type="ORF">COT24_05055</name>
</gene>
<proteinExistence type="predicted"/>
<evidence type="ECO:0000313" key="1">
    <source>
        <dbReference type="EMBL" id="PIS42156.1"/>
    </source>
</evidence>
<dbReference type="AlphaFoldDB" id="A0A2H0YUP1"/>
<accession>A0A2H0YUP1</accession>